<dbReference type="Proteomes" id="UP000266206">
    <property type="component" value="Unassembled WGS sequence"/>
</dbReference>
<sequence length="202" mass="22798">MAQEKKAAPDWERIEADYRAGLLSVREIAASQGITEGAIRKRAKRDDWIRDLRSKIHAKADDLVRKQEVRSEVRTEKAVIDSNAQAIVDVRLSHRVDIVRAKKLTMSLLAELEHQTENIDLFRELGELMFKPDDKGIDKLNEIYNKVISLGSRTGTMKQLSDSLRTLIGLEREAYGISGDPIPDNRTPSGLKHFYGDSEADA</sequence>
<proteinExistence type="predicted"/>
<dbReference type="AlphaFoldDB" id="A0A3A1YYH5"/>
<feature type="region of interest" description="Disordered" evidence="1">
    <location>
        <begin position="179"/>
        <end position="202"/>
    </location>
</feature>
<organism evidence="2 3">
    <name type="scientific">Neopusillimonas maritima</name>
    <dbReference type="NCBI Taxonomy" id="2026239"/>
    <lineage>
        <taxon>Bacteria</taxon>
        <taxon>Pseudomonadati</taxon>
        <taxon>Pseudomonadota</taxon>
        <taxon>Betaproteobacteria</taxon>
        <taxon>Burkholderiales</taxon>
        <taxon>Alcaligenaceae</taxon>
        <taxon>Neopusillimonas</taxon>
    </lineage>
</organism>
<reference evidence="2 3" key="1">
    <citation type="submission" date="2017-08" db="EMBL/GenBank/DDBJ databases">
        <title>Pusillimonas indicus sp. nov., a member of the family Alcaligenaceae isolated from surface seawater.</title>
        <authorList>
            <person name="Li J."/>
        </authorList>
    </citation>
    <scope>NUCLEOTIDE SEQUENCE [LARGE SCALE GENOMIC DNA]</scope>
    <source>
        <strain evidence="2 3">L52-1-41</strain>
    </source>
</reference>
<protein>
    <recommendedName>
        <fullName evidence="4">Phage protein</fullName>
    </recommendedName>
</protein>
<comment type="caution">
    <text evidence="2">The sequence shown here is derived from an EMBL/GenBank/DDBJ whole genome shotgun (WGS) entry which is preliminary data.</text>
</comment>
<name>A0A3A1YYH5_9BURK</name>
<evidence type="ECO:0000256" key="1">
    <source>
        <dbReference type="SAM" id="MobiDB-lite"/>
    </source>
</evidence>
<dbReference type="OrthoDB" id="8641910at2"/>
<evidence type="ECO:0008006" key="4">
    <source>
        <dbReference type="Google" id="ProtNLM"/>
    </source>
</evidence>
<evidence type="ECO:0000313" key="3">
    <source>
        <dbReference type="Proteomes" id="UP000266206"/>
    </source>
</evidence>
<accession>A0A3A1YYH5</accession>
<evidence type="ECO:0000313" key="2">
    <source>
        <dbReference type="EMBL" id="RIY42595.1"/>
    </source>
</evidence>
<dbReference type="EMBL" id="NQYH01000001">
    <property type="protein sequence ID" value="RIY42595.1"/>
    <property type="molecule type" value="Genomic_DNA"/>
</dbReference>
<dbReference type="RefSeq" id="WP_119515517.1">
    <property type="nucleotide sequence ID" value="NZ_NQYH01000001.1"/>
</dbReference>
<gene>
    <name evidence="2" type="ORF">CJP73_00500</name>
</gene>